<dbReference type="InterPro" id="IPR050462">
    <property type="entry name" value="Retroviral_Gag-Pol_poly"/>
</dbReference>
<protein>
    <recommendedName>
        <fullName evidence="1">Core shell protein Gag P30 domain-containing protein</fullName>
    </recommendedName>
</protein>
<name>A0A834PZ36_MARMO</name>
<sequence>MFSHQPTWDDCQQLLGTLFMTEEQKRIFLEARKKISLDQMGDRHNFPLNQPNWAPNTFEGRENLSTYRQALIAGLRAAARRPTNLAKVREIIQGPNESPSMFLERIIWRHIGDILLLILRQRIKRHLS</sequence>
<evidence type="ECO:0000313" key="3">
    <source>
        <dbReference type="Proteomes" id="UP000662637"/>
    </source>
</evidence>
<dbReference type="Proteomes" id="UP000662637">
    <property type="component" value="Unassembled WGS sequence"/>
</dbReference>
<gene>
    <name evidence="2" type="ORF">GHT09_001881</name>
</gene>
<dbReference type="GO" id="GO:0019068">
    <property type="term" value="P:virion assembly"/>
    <property type="evidence" value="ECO:0007669"/>
    <property type="project" value="InterPro"/>
</dbReference>
<dbReference type="PANTHER" id="PTHR33166">
    <property type="entry name" value="GAG_P30 DOMAIN-CONTAINING PROTEIN"/>
    <property type="match status" value="1"/>
</dbReference>
<dbReference type="AlphaFoldDB" id="A0A834PZ36"/>
<evidence type="ECO:0000313" key="2">
    <source>
        <dbReference type="EMBL" id="KAF7468138.1"/>
    </source>
</evidence>
<feature type="domain" description="Core shell protein Gag P30" evidence="1">
    <location>
        <begin position="2"/>
        <end position="106"/>
    </location>
</feature>
<accession>A0A834PZ36</accession>
<evidence type="ECO:0000259" key="1">
    <source>
        <dbReference type="Pfam" id="PF02093"/>
    </source>
</evidence>
<dbReference type="EMBL" id="WJEC01007777">
    <property type="protein sequence ID" value="KAF7468138.1"/>
    <property type="molecule type" value="Genomic_DNA"/>
</dbReference>
<organism evidence="2 3">
    <name type="scientific">Marmota monax</name>
    <name type="common">Woodchuck</name>
    <dbReference type="NCBI Taxonomy" id="9995"/>
    <lineage>
        <taxon>Eukaryota</taxon>
        <taxon>Metazoa</taxon>
        <taxon>Chordata</taxon>
        <taxon>Craniata</taxon>
        <taxon>Vertebrata</taxon>
        <taxon>Euteleostomi</taxon>
        <taxon>Mammalia</taxon>
        <taxon>Eutheria</taxon>
        <taxon>Euarchontoglires</taxon>
        <taxon>Glires</taxon>
        <taxon>Rodentia</taxon>
        <taxon>Sciuromorpha</taxon>
        <taxon>Sciuridae</taxon>
        <taxon>Xerinae</taxon>
        <taxon>Marmotini</taxon>
        <taxon>Marmota</taxon>
    </lineage>
</organism>
<dbReference type="InterPro" id="IPR008919">
    <property type="entry name" value="Retrov_capsid_N"/>
</dbReference>
<proteinExistence type="predicted"/>
<dbReference type="Gene3D" id="1.10.375.10">
    <property type="entry name" value="Human Immunodeficiency Virus Type 1 Capsid Protein"/>
    <property type="match status" value="1"/>
</dbReference>
<dbReference type="InterPro" id="IPR003036">
    <property type="entry name" value="Gag_P30"/>
</dbReference>
<dbReference type="SUPFAM" id="SSF47943">
    <property type="entry name" value="Retrovirus capsid protein, N-terminal core domain"/>
    <property type="match status" value="1"/>
</dbReference>
<reference evidence="2" key="1">
    <citation type="submission" date="2020-08" db="EMBL/GenBank/DDBJ databases">
        <authorList>
            <person name="Shumante A."/>
            <person name="Zimin A.V."/>
            <person name="Puiu D."/>
            <person name="Salzberg S.L."/>
        </authorList>
    </citation>
    <scope>NUCLEOTIDE SEQUENCE</scope>
    <source>
        <strain evidence="2">WC2-LM</strain>
        <tissue evidence="2">Liver</tissue>
    </source>
</reference>
<comment type="caution">
    <text evidence="2">The sequence shown here is derived from an EMBL/GenBank/DDBJ whole genome shotgun (WGS) entry which is preliminary data.</text>
</comment>
<dbReference type="Pfam" id="PF02093">
    <property type="entry name" value="Gag_p30"/>
    <property type="match status" value="1"/>
</dbReference>